<dbReference type="EMBL" id="PGTB01000027">
    <property type="protein sequence ID" value="PJE36921.1"/>
    <property type="molecule type" value="Genomic_DNA"/>
</dbReference>
<evidence type="ECO:0000256" key="1">
    <source>
        <dbReference type="ARBA" id="ARBA00004141"/>
    </source>
</evidence>
<feature type="transmembrane region" description="Helical" evidence="5">
    <location>
        <begin position="199"/>
        <end position="218"/>
    </location>
</feature>
<dbReference type="RefSeq" id="WP_100162316.1">
    <property type="nucleotide sequence ID" value="NZ_PGTB01000027.1"/>
</dbReference>
<dbReference type="PANTHER" id="PTHR43701:SF12">
    <property type="entry name" value="MEMBRANE TRANSPORTER PROTEIN YTNM-RELATED"/>
    <property type="match status" value="1"/>
</dbReference>
<evidence type="ECO:0000256" key="2">
    <source>
        <dbReference type="ARBA" id="ARBA00022692"/>
    </source>
</evidence>
<protein>
    <recommendedName>
        <fullName evidence="5">Probable membrane transporter protein</fullName>
    </recommendedName>
</protein>
<feature type="transmembrane region" description="Helical" evidence="5">
    <location>
        <begin position="173"/>
        <end position="193"/>
    </location>
</feature>
<keyword evidence="3 5" id="KW-1133">Transmembrane helix</keyword>
<evidence type="ECO:0000313" key="7">
    <source>
        <dbReference type="Proteomes" id="UP000231553"/>
    </source>
</evidence>
<evidence type="ECO:0000313" key="6">
    <source>
        <dbReference type="EMBL" id="PJE36921.1"/>
    </source>
</evidence>
<name>A0A2M8J2A2_9RHOB</name>
<evidence type="ECO:0000256" key="4">
    <source>
        <dbReference type="ARBA" id="ARBA00023136"/>
    </source>
</evidence>
<dbReference type="InterPro" id="IPR051598">
    <property type="entry name" value="TSUP/Inactive_protease-like"/>
</dbReference>
<sequence>MIEAFWQIAAVGFAAQMVDGALGMAYGLTSTSLLLTLGYSPAAASAAVHLAESATTAASAASHGVARNVDWRLVRPLAIAGVLGGILGATLLATGIGDWLVPFVSLYLTAMGVVILWKAFRATPGIHPPRGVKSLGAVGGFLDAVGGGGWGPIVSGTLVASGGSARHMIGSSVAAEFFVTTAIAITFAGHLGWREFGGAALALVVGGLPAAPFAAIALRYAPRRGLMVAVGGLIVGLGLYGLWRGFGAN</sequence>
<proteinExistence type="inferred from homology"/>
<reference evidence="6 7" key="1">
    <citation type="journal article" date="2018" name="Int. J. Syst. Evol. Microbiol.">
        <title>Pseudooceanicola lipolyticus sp. nov., a marine alphaproteobacterium, reclassification of Oceanicola flagellatus as Pseudooceanicola flagellatus comb. nov. and emended description of the genus Pseudooceanicola.</title>
        <authorList>
            <person name="Huang M.-M."/>
            <person name="Guo L.-L."/>
            <person name="Wu Y.-H."/>
            <person name="Lai Q.-L."/>
            <person name="Shao Z.-Z."/>
            <person name="Wang C.-S."/>
            <person name="Wu M."/>
            <person name="Xu X.-W."/>
        </authorList>
    </citation>
    <scope>NUCLEOTIDE SEQUENCE [LARGE SCALE GENOMIC DNA]</scope>
    <source>
        <strain evidence="6 7">157</strain>
    </source>
</reference>
<accession>A0A2M8J2A2</accession>
<dbReference type="InterPro" id="IPR002781">
    <property type="entry name" value="TM_pro_TauE-like"/>
</dbReference>
<evidence type="ECO:0000256" key="5">
    <source>
        <dbReference type="RuleBase" id="RU363041"/>
    </source>
</evidence>
<feature type="transmembrane region" description="Helical" evidence="5">
    <location>
        <begin position="99"/>
        <end position="120"/>
    </location>
</feature>
<gene>
    <name evidence="6" type="ORF">CVM52_09725</name>
</gene>
<dbReference type="PANTHER" id="PTHR43701">
    <property type="entry name" value="MEMBRANE TRANSPORTER PROTEIN MJ0441-RELATED"/>
    <property type="match status" value="1"/>
</dbReference>
<comment type="caution">
    <text evidence="6">The sequence shown here is derived from an EMBL/GenBank/DDBJ whole genome shotgun (WGS) entry which is preliminary data.</text>
</comment>
<keyword evidence="5" id="KW-1003">Cell membrane</keyword>
<keyword evidence="4 5" id="KW-0472">Membrane</keyword>
<organism evidence="6 7">
    <name type="scientific">Pseudooceanicola lipolyticus</name>
    <dbReference type="NCBI Taxonomy" id="2029104"/>
    <lineage>
        <taxon>Bacteria</taxon>
        <taxon>Pseudomonadati</taxon>
        <taxon>Pseudomonadota</taxon>
        <taxon>Alphaproteobacteria</taxon>
        <taxon>Rhodobacterales</taxon>
        <taxon>Paracoccaceae</taxon>
        <taxon>Pseudooceanicola</taxon>
    </lineage>
</organism>
<dbReference type="GO" id="GO:0005886">
    <property type="term" value="C:plasma membrane"/>
    <property type="evidence" value="ECO:0007669"/>
    <property type="project" value="UniProtKB-SubCell"/>
</dbReference>
<feature type="transmembrane region" description="Helical" evidence="5">
    <location>
        <begin position="73"/>
        <end position="93"/>
    </location>
</feature>
<comment type="subcellular location">
    <subcellularLocation>
        <location evidence="5">Cell membrane</location>
        <topology evidence="5">Multi-pass membrane protein</topology>
    </subcellularLocation>
    <subcellularLocation>
        <location evidence="1">Membrane</location>
        <topology evidence="1">Multi-pass membrane protein</topology>
    </subcellularLocation>
</comment>
<dbReference type="Proteomes" id="UP000231553">
    <property type="component" value="Unassembled WGS sequence"/>
</dbReference>
<evidence type="ECO:0000256" key="3">
    <source>
        <dbReference type="ARBA" id="ARBA00022989"/>
    </source>
</evidence>
<keyword evidence="7" id="KW-1185">Reference proteome</keyword>
<comment type="similarity">
    <text evidence="5">Belongs to the 4-toluene sulfonate uptake permease (TSUP) (TC 2.A.102) family.</text>
</comment>
<feature type="transmembrane region" description="Helical" evidence="5">
    <location>
        <begin position="225"/>
        <end position="243"/>
    </location>
</feature>
<dbReference type="OrthoDB" id="45564at2"/>
<keyword evidence="2 5" id="KW-0812">Transmembrane</keyword>
<dbReference type="AlphaFoldDB" id="A0A2M8J2A2"/>
<dbReference type="Pfam" id="PF01925">
    <property type="entry name" value="TauE"/>
    <property type="match status" value="1"/>
</dbReference>